<feature type="region of interest" description="Disordered" evidence="10">
    <location>
        <begin position="1"/>
        <end position="20"/>
    </location>
</feature>
<keyword evidence="6" id="KW-0677">Repeat</keyword>
<dbReference type="GO" id="GO:0005968">
    <property type="term" value="C:Rab-protein geranylgeranyltransferase complex"/>
    <property type="evidence" value="ECO:0007669"/>
    <property type="project" value="TreeGrafter"/>
</dbReference>
<evidence type="ECO:0000256" key="3">
    <source>
        <dbReference type="ARBA" id="ARBA00014772"/>
    </source>
</evidence>
<dbReference type="STRING" id="131310.A0A0N4ZIG3"/>
<comment type="function">
    <text evidence="9">Catalyzes the transfer of a geranyl-geranyl moiety from geranyl-geranyl pyrophosphate to cysteines occuring in specific C-terminal amino acid sequences.</text>
</comment>
<dbReference type="PROSITE" id="PS51147">
    <property type="entry name" value="PFTA"/>
    <property type="match status" value="3"/>
</dbReference>
<comment type="catalytic activity">
    <reaction evidence="8 9">
        <text>geranylgeranyl diphosphate + L-cysteinyl-[protein] = S-geranylgeranyl-L-cysteinyl-[protein] + diphosphate</text>
        <dbReference type="Rhea" id="RHEA:21240"/>
        <dbReference type="Rhea" id="RHEA-COMP:10131"/>
        <dbReference type="Rhea" id="RHEA-COMP:11537"/>
        <dbReference type="ChEBI" id="CHEBI:29950"/>
        <dbReference type="ChEBI" id="CHEBI:33019"/>
        <dbReference type="ChEBI" id="CHEBI:57533"/>
        <dbReference type="ChEBI" id="CHEBI:86021"/>
        <dbReference type="EC" id="2.5.1.60"/>
    </reaction>
</comment>
<reference evidence="12" key="1">
    <citation type="submission" date="2017-02" db="UniProtKB">
        <authorList>
            <consortium name="WormBaseParasite"/>
        </authorList>
    </citation>
    <scope>IDENTIFICATION</scope>
</reference>
<evidence type="ECO:0000256" key="9">
    <source>
        <dbReference type="RuleBase" id="RU367120"/>
    </source>
</evidence>
<comment type="similarity">
    <text evidence="1 9">Belongs to the protein prenyltransferase subunit alpha family.</text>
</comment>
<dbReference type="InterPro" id="IPR002088">
    <property type="entry name" value="Prenyl_trans_a"/>
</dbReference>
<name>A0A0N4ZIG3_PARTI</name>
<feature type="compositionally biased region" description="Basic and acidic residues" evidence="10">
    <location>
        <begin position="8"/>
        <end position="20"/>
    </location>
</feature>
<dbReference type="Proteomes" id="UP000038045">
    <property type="component" value="Unplaced"/>
</dbReference>
<protein>
    <recommendedName>
        <fullName evidence="3 9">Geranylgeranyl transferase type-2 subunit alpha</fullName>
        <ecNumber evidence="2 9">2.5.1.60</ecNumber>
    </recommendedName>
    <alternativeName>
        <fullName evidence="7 9">Geranylgeranyl transferase type II subunit alpha</fullName>
    </alternativeName>
</protein>
<accession>A0A0N4ZIG3</accession>
<dbReference type="PANTHER" id="PTHR11129">
    <property type="entry name" value="PROTEIN FARNESYLTRANSFERASE ALPHA SUBUNIT/RAB GERANYLGERANYL TRANSFERASE ALPHA SUBUNIT"/>
    <property type="match status" value="1"/>
</dbReference>
<keyword evidence="11" id="KW-1185">Reference proteome</keyword>
<dbReference type="GO" id="GO:0097354">
    <property type="term" value="P:prenylation"/>
    <property type="evidence" value="ECO:0007669"/>
    <property type="project" value="UniProtKB-UniRule"/>
</dbReference>
<evidence type="ECO:0000313" key="11">
    <source>
        <dbReference type="Proteomes" id="UP000038045"/>
    </source>
</evidence>
<evidence type="ECO:0000256" key="4">
    <source>
        <dbReference type="ARBA" id="ARBA00022602"/>
    </source>
</evidence>
<evidence type="ECO:0000256" key="1">
    <source>
        <dbReference type="ARBA" id="ARBA00006734"/>
    </source>
</evidence>
<dbReference type="EC" id="2.5.1.60" evidence="2 9"/>
<evidence type="ECO:0000256" key="2">
    <source>
        <dbReference type="ARBA" id="ARBA00012656"/>
    </source>
</evidence>
<proteinExistence type="inferred from homology"/>
<evidence type="ECO:0000313" key="12">
    <source>
        <dbReference type="WBParaSite" id="PTRK_0000771700.1"/>
    </source>
</evidence>
<evidence type="ECO:0000256" key="6">
    <source>
        <dbReference type="ARBA" id="ARBA00022737"/>
    </source>
</evidence>
<keyword evidence="4 9" id="KW-0637">Prenyltransferase</keyword>
<dbReference type="AlphaFoldDB" id="A0A0N4ZIG3"/>
<keyword evidence="5 9" id="KW-0808">Transferase</keyword>
<evidence type="ECO:0000256" key="7">
    <source>
        <dbReference type="ARBA" id="ARBA00031267"/>
    </source>
</evidence>
<dbReference type="SUPFAM" id="SSF48439">
    <property type="entry name" value="Protein prenylyltransferase"/>
    <property type="match status" value="1"/>
</dbReference>
<dbReference type="WBParaSite" id="PTRK_0000771700.1">
    <property type="protein sequence ID" value="PTRK_0000771700.1"/>
    <property type="gene ID" value="PTRK_0000771700"/>
</dbReference>
<dbReference type="PANTHER" id="PTHR11129:SF2">
    <property type="entry name" value="GERANYLGERANYL TRANSFERASE TYPE-2 SUBUNIT ALPHA"/>
    <property type="match status" value="1"/>
</dbReference>
<evidence type="ECO:0000256" key="5">
    <source>
        <dbReference type="ARBA" id="ARBA00022679"/>
    </source>
</evidence>
<evidence type="ECO:0000256" key="8">
    <source>
        <dbReference type="ARBA" id="ARBA00047658"/>
    </source>
</evidence>
<evidence type="ECO:0000256" key="10">
    <source>
        <dbReference type="SAM" id="MobiDB-lite"/>
    </source>
</evidence>
<dbReference type="FunFam" id="1.25.40.120:FF:000035">
    <property type="entry name" value="Geranylgeranyl transferase type-2 subunit alpha"/>
    <property type="match status" value="1"/>
</dbReference>
<organism evidence="11 12">
    <name type="scientific">Parastrongyloides trichosuri</name>
    <name type="common">Possum-specific nematode worm</name>
    <dbReference type="NCBI Taxonomy" id="131310"/>
    <lineage>
        <taxon>Eukaryota</taxon>
        <taxon>Metazoa</taxon>
        <taxon>Ecdysozoa</taxon>
        <taxon>Nematoda</taxon>
        <taxon>Chromadorea</taxon>
        <taxon>Rhabditida</taxon>
        <taxon>Tylenchina</taxon>
        <taxon>Panagrolaimomorpha</taxon>
        <taxon>Strongyloidoidea</taxon>
        <taxon>Strongyloididae</taxon>
        <taxon>Parastrongyloides</taxon>
    </lineage>
</organism>
<dbReference type="Pfam" id="PF01239">
    <property type="entry name" value="PPTA"/>
    <property type="match status" value="3"/>
</dbReference>
<dbReference type="Gene3D" id="1.25.40.120">
    <property type="entry name" value="Protein prenylyltransferase"/>
    <property type="match status" value="1"/>
</dbReference>
<sequence>MHFIKKVPTTEEQHEVQEREKRAKATAYQKLIEAINKKLKDEIYDEELMKLSAQVLSKNPDAYTLWNVRKKYIDKKISEQDDADKNDAILEDELYLALTSLTKNPKSYSAWFHRFWAFKKMMKPNVKQELEMCRMALQLDCRNFHCWDHRRSVADYLNLKPVEELEFVDYLIEKNISNYSAWHYRATLLERLHGKDVENQKDVKIDEDTLLKEFDLVSNAYYTDSEDQACWCYVKWLIDSSVRNMTPKIEKQINTVIQHIKELYELEPNNIYLLSTHIYILEKTSGDKEEIVSMYKNLAEIDKMRKGMYLDKAAKYSK</sequence>
<dbReference type="GO" id="GO:0004663">
    <property type="term" value="F:Rab geranylgeranyltransferase activity"/>
    <property type="evidence" value="ECO:0007669"/>
    <property type="project" value="UniProtKB-UniRule"/>
</dbReference>